<dbReference type="Pfam" id="PF06147">
    <property type="entry name" value="DUF968"/>
    <property type="match status" value="1"/>
</dbReference>
<sequence length="92" mass="10530">MGSMWNISWCTETREIPRSDKNVDIAAHHLIGHSEGKMGSKAHDLFTMPLHVDEYRNFHDDPTGWESMNGSQLYYVKQTIKKALDIGVLVIE</sequence>
<dbReference type="Proteomes" id="UP000462621">
    <property type="component" value="Unassembled WGS sequence"/>
</dbReference>
<keyword evidence="2" id="KW-1185">Reference proteome</keyword>
<dbReference type="InterPro" id="IPR010373">
    <property type="entry name" value="DUF968"/>
</dbReference>
<dbReference type="RefSeq" id="WP_161157290.1">
    <property type="nucleotide sequence ID" value="NZ_WEKT01000037.1"/>
</dbReference>
<comment type="caution">
    <text evidence="1">The sequence shown here is derived from an EMBL/GenBank/DDBJ whole genome shotgun (WGS) entry which is preliminary data.</text>
</comment>
<gene>
    <name evidence="1" type="ORF">F9817_16660</name>
</gene>
<protein>
    <submittedName>
        <fullName evidence="1">DUF968 domain-containing protein</fullName>
    </submittedName>
</protein>
<evidence type="ECO:0000313" key="1">
    <source>
        <dbReference type="EMBL" id="MZI94810.1"/>
    </source>
</evidence>
<dbReference type="AlphaFoldDB" id="A0A7X4RVZ1"/>
<accession>A0A7X4RVZ1</accession>
<name>A0A7X4RVZ1_9VIBR</name>
<evidence type="ECO:0000313" key="2">
    <source>
        <dbReference type="Proteomes" id="UP000462621"/>
    </source>
</evidence>
<dbReference type="EMBL" id="WEKT01000037">
    <property type="protein sequence ID" value="MZI94810.1"/>
    <property type="molecule type" value="Genomic_DNA"/>
</dbReference>
<proteinExistence type="predicted"/>
<organism evidence="1 2">
    <name type="scientific">Vibrio eleionomae</name>
    <dbReference type="NCBI Taxonomy" id="2653505"/>
    <lineage>
        <taxon>Bacteria</taxon>
        <taxon>Pseudomonadati</taxon>
        <taxon>Pseudomonadota</taxon>
        <taxon>Gammaproteobacteria</taxon>
        <taxon>Vibrionales</taxon>
        <taxon>Vibrionaceae</taxon>
        <taxon>Vibrio</taxon>
    </lineage>
</organism>
<reference evidence="1 2" key="1">
    <citation type="submission" date="2019-10" db="EMBL/GenBank/DDBJ databases">
        <title>Vibrio sp. nov. isolated from a shrimp pond.</title>
        <authorList>
            <person name="Gomez-Gil B."/>
            <person name="Enciso-Ibarra J."/>
            <person name="Enciso-Ibarra K."/>
            <person name="Bolan-Mejia C."/>
        </authorList>
    </citation>
    <scope>NUCLEOTIDE SEQUENCE [LARGE SCALE GENOMIC DNA]</scope>
    <source>
        <strain evidence="1 2">CAIM 722</strain>
    </source>
</reference>